<dbReference type="AlphaFoldDB" id="A0A7Z7N4I0"/>
<sequence length="78" mass="9254">MRTGLIRRQGQRRRSLFNVSCLRRRSERCGPRRFVRRLFSITDRNKPAASRPASSRGPTVRSRRPMRRSSTARRRSAR</sequence>
<proteinExistence type="predicted"/>
<keyword evidence="3" id="KW-1185">Reference proteome</keyword>
<dbReference type="EMBL" id="OCSU01000002">
    <property type="protein sequence ID" value="SOE82074.1"/>
    <property type="molecule type" value="Genomic_DNA"/>
</dbReference>
<feature type="region of interest" description="Disordered" evidence="1">
    <location>
        <begin position="41"/>
        <end position="78"/>
    </location>
</feature>
<accession>A0A7Z7N4I0</accession>
<name>A0A7Z7N4I0_9BURK</name>
<evidence type="ECO:0000313" key="2">
    <source>
        <dbReference type="EMBL" id="SOE82074.1"/>
    </source>
</evidence>
<organism evidence="2 3">
    <name type="scientific">Caballeronia arationis</name>
    <dbReference type="NCBI Taxonomy" id="1777142"/>
    <lineage>
        <taxon>Bacteria</taxon>
        <taxon>Pseudomonadati</taxon>
        <taxon>Pseudomonadota</taxon>
        <taxon>Betaproteobacteria</taxon>
        <taxon>Burkholderiales</taxon>
        <taxon>Burkholderiaceae</taxon>
        <taxon>Caballeronia</taxon>
    </lineage>
</organism>
<feature type="compositionally biased region" description="Basic residues" evidence="1">
    <location>
        <begin position="61"/>
        <end position="78"/>
    </location>
</feature>
<dbReference type="Proteomes" id="UP000219522">
    <property type="component" value="Unassembled WGS sequence"/>
</dbReference>
<evidence type="ECO:0000256" key="1">
    <source>
        <dbReference type="SAM" id="MobiDB-lite"/>
    </source>
</evidence>
<evidence type="ECO:0000313" key="3">
    <source>
        <dbReference type="Proteomes" id="UP000219522"/>
    </source>
</evidence>
<gene>
    <name evidence="2" type="ORF">SAMN05446927_5380</name>
</gene>
<reference evidence="2 3" key="1">
    <citation type="submission" date="2017-09" db="EMBL/GenBank/DDBJ databases">
        <authorList>
            <person name="Varghese N."/>
            <person name="Submissions S."/>
        </authorList>
    </citation>
    <scope>NUCLEOTIDE SEQUENCE [LARGE SCALE GENOMIC DNA]</scope>
    <source>
        <strain evidence="2 3">OK806</strain>
    </source>
</reference>
<protein>
    <submittedName>
        <fullName evidence="2">Uncharacterized protein</fullName>
    </submittedName>
</protein>
<comment type="caution">
    <text evidence="2">The sequence shown here is derived from an EMBL/GenBank/DDBJ whole genome shotgun (WGS) entry which is preliminary data.</text>
</comment>